<dbReference type="Pfam" id="PF01794">
    <property type="entry name" value="Ferric_reduct"/>
    <property type="match status" value="1"/>
</dbReference>
<evidence type="ECO:0000256" key="5">
    <source>
        <dbReference type="ARBA" id="ARBA00022714"/>
    </source>
</evidence>
<evidence type="ECO:0000256" key="9">
    <source>
        <dbReference type="ARBA" id="ARBA00023002"/>
    </source>
</evidence>
<evidence type="ECO:0000256" key="11">
    <source>
        <dbReference type="ARBA" id="ARBA00023014"/>
    </source>
</evidence>
<evidence type="ECO:0000256" key="13">
    <source>
        <dbReference type="SAM" id="Phobius"/>
    </source>
</evidence>
<dbReference type="PANTHER" id="PTHR47354:SF8">
    <property type="entry name" value="1,2-PHENYLACETYL-COA EPOXIDASE, SUBUNIT E"/>
    <property type="match status" value="1"/>
</dbReference>
<evidence type="ECO:0000256" key="3">
    <source>
        <dbReference type="ARBA" id="ARBA00022630"/>
    </source>
</evidence>
<keyword evidence="4 13" id="KW-0812">Transmembrane</keyword>
<evidence type="ECO:0000256" key="2">
    <source>
        <dbReference type="ARBA" id="ARBA00004141"/>
    </source>
</evidence>
<keyword evidence="16" id="KW-1185">Reference proteome</keyword>
<comment type="caution">
    <text evidence="15">The sequence shown here is derived from an EMBL/GenBank/DDBJ whole genome shotgun (WGS) entry which is preliminary data.</text>
</comment>
<dbReference type="Proteomes" id="UP000298112">
    <property type="component" value="Unassembled WGS sequence"/>
</dbReference>
<feature type="transmembrane region" description="Helical" evidence="13">
    <location>
        <begin position="186"/>
        <end position="207"/>
    </location>
</feature>
<gene>
    <name evidence="15" type="ORF">EHQ95_08240</name>
</gene>
<dbReference type="InterPro" id="IPR017927">
    <property type="entry name" value="FAD-bd_FR_type"/>
</dbReference>
<evidence type="ECO:0000256" key="8">
    <source>
        <dbReference type="ARBA" id="ARBA00022989"/>
    </source>
</evidence>
<dbReference type="PROSITE" id="PS51384">
    <property type="entry name" value="FAD_FR"/>
    <property type="match status" value="1"/>
</dbReference>
<keyword evidence="6" id="KW-0479">Metal-binding</keyword>
<reference evidence="16" key="1">
    <citation type="journal article" date="2019" name="PLoS Negl. Trop. Dis.">
        <title>Revisiting the worldwide diversity of Leptospira species in the environment.</title>
        <authorList>
            <person name="Vincent A.T."/>
            <person name="Schiettekatte O."/>
            <person name="Bourhy P."/>
            <person name="Veyrier F.J."/>
            <person name="Picardeau M."/>
        </authorList>
    </citation>
    <scope>NUCLEOTIDE SEQUENCE [LARGE SCALE GENOMIC DNA]</scope>
    <source>
        <strain evidence="16">201601955</strain>
    </source>
</reference>
<keyword evidence="5" id="KW-0001">2Fe-2S</keyword>
<organism evidence="15 16">
    <name type="scientific">Leptospira vanthielii</name>
    <dbReference type="NCBI Taxonomy" id="293085"/>
    <lineage>
        <taxon>Bacteria</taxon>
        <taxon>Pseudomonadati</taxon>
        <taxon>Spirochaetota</taxon>
        <taxon>Spirochaetia</taxon>
        <taxon>Leptospirales</taxon>
        <taxon>Leptospiraceae</taxon>
        <taxon>Leptospira</taxon>
    </lineage>
</organism>
<dbReference type="EMBL" id="RQHF01000015">
    <property type="protein sequence ID" value="TGM58275.1"/>
    <property type="molecule type" value="Genomic_DNA"/>
</dbReference>
<comment type="subcellular location">
    <subcellularLocation>
        <location evidence="2">Membrane</location>
        <topology evidence="2">Multi-pass membrane protein</topology>
    </subcellularLocation>
</comment>
<evidence type="ECO:0000256" key="6">
    <source>
        <dbReference type="ARBA" id="ARBA00022723"/>
    </source>
</evidence>
<dbReference type="Pfam" id="PF08022">
    <property type="entry name" value="FAD_binding_8"/>
    <property type="match status" value="1"/>
</dbReference>
<evidence type="ECO:0000313" key="15">
    <source>
        <dbReference type="EMBL" id="TGM58275.1"/>
    </source>
</evidence>
<evidence type="ECO:0000313" key="16">
    <source>
        <dbReference type="Proteomes" id="UP000298112"/>
    </source>
</evidence>
<dbReference type="PRINTS" id="PR00409">
    <property type="entry name" value="PHDIOXRDTASE"/>
</dbReference>
<dbReference type="InterPro" id="IPR039261">
    <property type="entry name" value="FNR_nucleotide-bd"/>
</dbReference>
<feature type="transmembrane region" description="Helical" evidence="13">
    <location>
        <begin position="157"/>
        <end position="174"/>
    </location>
</feature>
<dbReference type="InterPro" id="IPR017938">
    <property type="entry name" value="Riboflavin_synthase-like_b-brl"/>
</dbReference>
<keyword evidence="3" id="KW-0285">Flavoprotein</keyword>
<evidence type="ECO:0000259" key="14">
    <source>
        <dbReference type="PROSITE" id="PS51384"/>
    </source>
</evidence>
<feature type="transmembrane region" description="Helical" evidence="13">
    <location>
        <begin position="97"/>
        <end position="115"/>
    </location>
</feature>
<keyword evidence="11" id="KW-0411">Iron-sulfur</keyword>
<name>A0ABY2NQY2_9LEPT</name>
<evidence type="ECO:0000256" key="4">
    <source>
        <dbReference type="ARBA" id="ARBA00022692"/>
    </source>
</evidence>
<feature type="transmembrane region" description="Helical" evidence="13">
    <location>
        <begin position="56"/>
        <end position="76"/>
    </location>
</feature>
<dbReference type="InterPro" id="IPR050415">
    <property type="entry name" value="MRET"/>
</dbReference>
<comment type="cofactor">
    <cofactor evidence="1">
        <name>FAD</name>
        <dbReference type="ChEBI" id="CHEBI:57692"/>
    </cofactor>
</comment>
<keyword evidence="8 13" id="KW-1133">Transmembrane helix</keyword>
<dbReference type="Gene3D" id="2.40.30.10">
    <property type="entry name" value="Translation factors"/>
    <property type="match status" value="1"/>
</dbReference>
<feature type="domain" description="FAD-binding FR-type" evidence="14">
    <location>
        <begin position="236"/>
        <end position="336"/>
    </location>
</feature>
<sequence>MDKSAKDDEIQIEKKIFMNKIKIAWWFSLFVLSAVWIVTDPGIFTTREVIPLRNLLVQYSGILAVGWMSLAICLSVRPKFSETWFGGLDKMYRLHKWLGISVVVVSFFHWCMSKAPRWATELGLLVHRKRGPRPHATNQFEDWLSSHRGLAETVGEWMFYGTLILIGIALFKKISYRSFYKTHRLFALIYLGLVFHTIILTKISYWISPVGLVIFPLLVGGVVSAFLSLFKKIGVLRQGYGKIEKIEYFPGVKALEVVIKDIRGWGGHKPGQFAYVTSQIEEGHHPFTIASSWKENDDKINFIIKELGDYTGSLKESLHVGQTMWIEGPYGCFTFDDNCPTQVWISGGVGITPFIARMKYLSEAKTSTTQTIYLFHSAAQADEGAFAKLTADAKSAGVHLHIFVDVQGDRLSGEKIRELVKDWRESSFWFCGPLGLGNALKADFAKKGEPIDQRFRQELFDMR</sequence>
<dbReference type="Gene3D" id="3.40.50.80">
    <property type="entry name" value="Nucleotide-binding domain of ferredoxin-NADP reductase (FNR) module"/>
    <property type="match status" value="1"/>
</dbReference>
<dbReference type="SUPFAM" id="SSF52343">
    <property type="entry name" value="Ferredoxin reductase-like, C-terminal NADP-linked domain"/>
    <property type="match status" value="1"/>
</dbReference>
<evidence type="ECO:0000256" key="1">
    <source>
        <dbReference type="ARBA" id="ARBA00001974"/>
    </source>
</evidence>
<evidence type="ECO:0000256" key="10">
    <source>
        <dbReference type="ARBA" id="ARBA00023004"/>
    </source>
</evidence>
<evidence type="ECO:0000256" key="7">
    <source>
        <dbReference type="ARBA" id="ARBA00022827"/>
    </source>
</evidence>
<feature type="transmembrane region" description="Helical" evidence="13">
    <location>
        <begin position="213"/>
        <end position="230"/>
    </location>
</feature>
<protein>
    <submittedName>
        <fullName evidence="15">Ferric reductase</fullName>
    </submittedName>
</protein>
<keyword evidence="7" id="KW-0274">FAD</keyword>
<keyword evidence="9" id="KW-0560">Oxidoreductase</keyword>
<dbReference type="InterPro" id="IPR013130">
    <property type="entry name" value="Fe3_Rdtase_TM_dom"/>
</dbReference>
<keyword evidence="12 13" id="KW-0472">Membrane</keyword>
<accession>A0ABY2NQY2</accession>
<dbReference type="InterPro" id="IPR013112">
    <property type="entry name" value="FAD-bd_8"/>
</dbReference>
<evidence type="ECO:0000256" key="12">
    <source>
        <dbReference type="ARBA" id="ARBA00023136"/>
    </source>
</evidence>
<keyword evidence="10" id="KW-0408">Iron</keyword>
<dbReference type="SUPFAM" id="SSF63380">
    <property type="entry name" value="Riboflavin synthase domain-like"/>
    <property type="match status" value="1"/>
</dbReference>
<feature type="transmembrane region" description="Helical" evidence="13">
    <location>
        <begin position="23"/>
        <end position="44"/>
    </location>
</feature>
<dbReference type="CDD" id="cd06198">
    <property type="entry name" value="FNR_like_3"/>
    <property type="match status" value="1"/>
</dbReference>
<proteinExistence type="predicted"/>
<dbReference type="PANTHER" id="PTHR47354">
    <property type="entry name" value="NADH OXIDOREDUCTASE HCR"/>
    <property type="match status" value="1"/>
</dbReference>